<keyword evidence="3 6" id="KW-0949">S-adenosyl-L-methionine</keyword>
<dbReference type="InterPro" id="IPR001525">
    <property type="entry name" value="C5_MeTfrase"/>
</dbReference>
<accession>E6WV32</accession>
<dbReference type="REBASE" id="31695">
    <property type="entry name" value="M.PsuGORF2196P"/>
</dbReference>
<dbReference type="PROSITE" id="PS00095">
    <property type="entry name" value="C5_MTASE_2"/>
    <property type="match status" value="1"/>
</dbReference>
<keyword evidence="2 6" id="KW-0808">Transferase</keyword>
<evidence type="ECO:0000256" key="4">
    <source>
        <dbReference type="ARBA" id="ARBA00022747"/>
    </source>
</evidence>
<evidence type="ECO:0000256" key="7">
    <source>
        <dbReference type="RuleBase" id="RU000416"/>
    </source>
</evidence>
<keyword evidence="1 6" id="KW-0489">Methyltransferase</keyword>
<gene>
    <name evidence="9" type="ordered locus">Psesu_2196</name>
</gene>
<evidence type="ECO:0000256" key="5">
    <source>
        <dbReference type="ARBA" id="ARBA00047422"/>
    </source>
</evidence>
<sequence>MDKKSLKVVDLFAGCGGLSLGLEQAGFVPVFVNELNDDARATYIQNRVERHEWLAEPGFHASDVKGMVLDKKYLPALEKRLKDTFAIEHGELDLLVGGPPCQGFSGIGHRRSYSVDKEQLPSNHLYQDMAAIIHRLRPRAFLFENVRGLLNSRWTSSGTKGEIWRDVFDTYRAIPGYTVSAQLVFAKDYGVPQNRPRVLLVGVRNDVGSGLKREGKDEDAIARGYLPAPAPGSAPDLVDLLGDLIDPDYVNGGKTLAYPHSAKTAIQKQLRTPALGGAPLKKGAPVTEHEYSKHNPTIVAKFKAMHETGGIVPEQFKTKKFAQRLLPARWGSSGPTITATSLADDYVHFAQPRTLTVREWARLQMFPDWYQFAGKRTTGGIRRAGNPREGIFDREVPKYTQIGNAVPVGLARAVGNHLARMLEKM</sequence>
<dbReference type="GO" id="GO:0003677">
    <property type="term" value="F:DNA binding"/>
    <property type="evidence" value="ECO:0007669"/>
    <property type="project" value="TreeGrafter"/>
</dbReference>
<dbReference type="Gene3D" id="3.40.50.150">
    <property type="entry name" value="Vaccinia Virus protein VP39"/>
    <property type="match status" value="1"/>
</dbReference>
<dbReference type="STRING" id="743721.Psesu_2196"/>
<dbReference type="InterPro" id="IPR029063">
    <property type="entry name" value="SAM-dependent_MTases_sf"/>
</dbReference>
<dbReference type="InterPro" id="IPR031303">
    <property type="entry name" value="C5_meth_CS"/>
</dbReference>
<keyword evidence="10" id="KW-1185">Reference proteome</keyword>
<dbReference type="GO" id="GO:0003886">
    <property type="term" value="F:DNA (cytosine-5-)-methyltransferase activity"/>
    <property type="evidence" value="ECO:0007669"/>
    <property type="project" value="UniProtKB-EC"/>
</dbReference>
<comment type="similarity">
    <text evidence="6 7">Belongs to the class I-like SAM-binding methyltransferase superfamily. C5-methyltransferase family.</text>
</comment>
<dbReference type="EC" id="2.1.1.37" evidence="8"/>
<organism evidence="9 10">
    <name type="scientific">Pseudoxanthomonas suwonensis (strain 11-1)</name>
    <dbReference type="NCBI Taxonomy" id="743721"/>
    <lineage>
        <taxon>Bacteria</taxon>
        <taxon>Pseudomonadati</taxon>
        <taxon>Pseudomonadota</taxon>
        <taxon>Gammaproteobacteria</taxon>
        <taxon>Lysobacterales</taxon>
        <taxon>Lysobacteraceae</taxon>
        <taxon>Pseudoxanthomonas</taxon>
    </lineage>
</organism>
<protein>
    <recommendedName>
        <fullName evidence="8">Cytosine-specific methyltransferase</fullName>
        <ecNumber evidence="8">2.1.1.37</ecNumber>
    </recommendedName>
</protein>
<dbReference type="SUPFAM" id="SSF53335">
    <property type="entry name" value="S-adenosyl-L-methionine-dependent methyltransferases"/>
    <property type="match status" value="1"/>
</dbReference>
<evidence type="ECO:0000313" key="10">
    <source>
        <dbReference type="Proteomes" id="UP000008632"/>
    </source>
</evidence>
<dbReference type="Gene3D" id="3.90.120.10">
    <property type="entry name" value="DNA Methylase, subunit A, domain 2"/>
    <property type="match status" value="1"/>
</dbReference>
<dbReference type="PROSITE" id="PS51679">
    <property type="entry name" value="SAM_MT_C5"/>
    <property type="match status" value="1"/>
</dbReference>
<evidence type="ECO:0000256" key="2">
    <source>
        <dbReference type="ARBA" id="ARBA00022679"/>
    </source>
</evidence>
<dbReference type="NCBIfam" id="TIGR00675">
    <property type="entry name" value="dcm"/>
    <property type="match status" value="1"/>
</dbReference>
<dbReference type="PRINTS" id="PR00105">
    <property type="entry name" value="C5METTRFRASE"/>
</dbReference>
<dbReference type="GO" id="GO:0044027">
    <property type="term" value="P:negative regulation of gene expression via chromosomal CpG island methylation"/>
    <property type="evidence" value="ECO:0007669"/>
    <property type="project" value="TreeGrafter"/>
</dbReference>
<dbReference type="GO" id="GO:0032259">
    <property type="term" value="P:methylation"/>
    <property type="evidence" value="ECO:0007669"/>
    <property type="project" value="UniProtKB-KW"/>
</dbReference>
<dbReference type="KEGG" id="psu:Psesu_2196"/>
<comment type="catalytic activity">
    <reaction evidence="5 8">
        <text>a 2'-deoxycytidine in DNA + S-adenosyl-L-methionine = a 5-methyl-2'-deoxycytidine in DNA + S-adenosyl-L-homocysteine + H(+)</text>
        <dbReference type="Rhea" id="RHEA:13681"/>
        <dbReference type="Rhea" id="RHEA-COMP:11369"/>
        <dbReference type="Rhea" id="RHEA-COMP:11370"/>
        <dbReference type="ChEBI" id="CHEBI:15378"/>
        <dbReference type="ChEBI" id="CHEBI:57856"/>
        <dbReference type="ChEBI" id="CHEBI:59789"/>
        <dbReference type="ChEBI" id="CHEBI:85452"/>
        <dbReference type="ChEBI" id="CHEBI:85454"/>
        <dbReference type="EC" id="2.1.1.37"/>
    </reaction>
</comment>
<dbReference type="PANTHER" id="PTHR10629:SF52">
    <property type="entry name" value="DNA (CYTOSINE-5)-METHYLTRANSFERASE 1"/>
    <property type="match status" value="1"/>
</dbReference>
<dbReference type="eggNOG" id="COG0270">
    <property type="taxonomic scope" value="Bacteria"/>
</dbReference>
<evidence type="ECO:0000256" key="1">
    <source>
        <dbReference type="ARBA" id="ARBA00022603"/>
    </source>
</evidence>
<keyword evidence="4" id="KW-0680">Restriction system</keyword>
<dbReference type="PROSITE" id="PS00094">
    <property type="entry name" value="C5_MTASE_1"/>
    <property type="match status" value="1"/>
</dbReference>
<evidence type="ECO:0000256" key="3">
    <source>
        <dbReference type="ARBA" id="ARBA00022691"/>
    </source>
</evidence>
<dbReference type="Pfam" id="PF00145">
    <property type="entry name" value="DNA_methylase"/>
    <property type="match status" value="1"/>
</dbReference>
<proteinExistence type="inferred from homology"/>
<dbReference type="RefSeq" id="WP_013535858.1">
    <property type="nucleotide sequence ID" value="NC_014924.1"/>
</dbReference>
<dbReference type="EMBL" id="CP002446">
    <property type="protein sequence ID" value="ADV28031.1"/>
    <property type="molecule type" value="Genomic_DNA"/>
</dbReference>
<dbReference type="AlphaFoldDB" id="E6WV32"/>
<dbReference type="InterPro" id="IPR050390">
    <property type="entry name" value="C5-Methyltransferase"/>
</dbReference>
<evidence type="ECO:0000256" key="6">
    <source>
        <dbReference type="PROSITE-ProRule" id="PRU01016"/>
    </source>
</evidence>
<evidence type="ECO:0000256" key="8">
    <source>
        <dbReference type="RuleBase" id="RU000417"/>
    </source>
</evidence>
<feature type="active site" evidence="6">
    <location>
        <position position="101"/>
    </location>
</feature>
<reference evidence="9 10" key="1">
    <citation type="submission" date="2011-01" db="EMBL/GenBank/DDBJ databases">
        <title>Complete sequence of Pseudoxanthomonas suwonensis 11-1.</title>
        <authorList>
            <consortium name="US DOE Joint Genome Institute"/>
            <person name="Lucas S."/>
            <person name="Copeland A."/>
            <person name="Lapidus A."/>
            <person name="Cheng J.-F."/>
            <person name="Goodwin L."/>
            <person name="Pitluck S."/>
            <person name="Teshima H."/>
            <person name="Detter J.C."/>
            <person name="Han C."/>
            <person name="Tapia R."/>
            <person name="Land M."/>
            <person name="Hauser L."/>
            <person name="Kyrpides N."/>
            <person name="Ivanova N."/>
            <person name="Ovchinnikova G."/>
            <person name="Siebers A.K."/>
            <person name="Allgaier M."/>
            <person name="Thelen M.P."/>
            <person name="Hugenholtz P."/>
            <person name="Gladden J."/>
            <person name="Woyke T."/>
        </authorList>
    </citation>
    <scope>NUCLEOTIDE SEQUENCE [LARGE SCALE GENOMIC DNA]</scope>
    <source>
        <strain evidence="10">11-1</strain>
    </source>
</reference>
<dbReference type="GO" id="GO:0009307">
    <property type="term" value="P:DNA restriction-modification system"/>
    <property type="evidence" value="ECO:0007669"/>
    <property type="project" value="UniProtKB-KW"/>
</dbReference>
<dbReference type="HOGENOM" id="CLU_006958_2_4_6"/>
<name>E6WV32_PSEUU</name>
<dbReference type="PANTHER" id="PTHR10629">
    <property type="entry name" value="CYTOSINE-SPECIFIC METHYLTRANSFERASE"/>
    <property type="match status" value="1"/>
</dbReference>
<dbReference type="InterPro" id="IPR018117">
    <property type="entry name" value="C5_DNA_meth_AS"/>
</dbReference>
<dbReference type="Proteomes" id="UP000008632">
    <property type="component" value="Chromosome"/>
</dbReference>
<evidence type="ECO:0000313" key="9">
    <source>
        <dbReference type="EMBL" id="ADV28031.1"/>
    </source>
</evidence>